<evidence type="ECO:0000256" key="7">
    <source>
        <dbReference type="ARBA" id="ARBA00023136"/>
    </source>
</evidence>
<feature type="transmembrane region" description="Helical" evidence="10">
    <location>
        <begin position="82"/>
        <end position="107"/>
    </location>
</feature>
<feature type="transmembrane region" description="Helical" evidence="10">
    <location>
        <begin position="214"/>
        <end position="236"/>
    </location>
</feature>
<keyword evidence="11" id="KW-0282">Flagellum</keyword>
<accession>A0ABT2FGK6</accession>
<evidence type="ECO:0000313" key="11">
    <source>
        <dbReference type="EMBL" id="MCS4555371.1"/>
    </source>
</evidence>
<comment type="caution">
    <text evidence="11">The sequence shown here is derived from an EMBL/GenBank/DDBJ whole genome shotgun (WGS) entry which is preliminary data.</text>
</comment>
<organism evidence="11 12">
    <name type="scientific">Shewanella electrica</name>
    <dbReference type="NCBI Taxonomy" id="515560"/>
    <lineage>
        <taxon>Bacteria</taxon>
        <taxon>Pseudomonadati</taxon>
        <taxon>Pseudomonadota</taxon>
        <taxon>Gammaproteobacteria</taxon>
        <taxon>Alteromonadales</taxon>
        <taxon>Shewanellaceae</taxon>
        <taxon>Shewanella</taxon>
    </lineage>
</organism>
<evidence type="ECO:0000313" key="12">
    <source>
        <dbReference type="Proteomes" id="UP001201549"/>
    </source>
</evidence>
<dbReference type="NCBIfam" id="TIGR01400">
    <property type="entry name" value="fliR"/>
    <property type="match status" value="1"/>
</dbReference>
<sequence>MSSLVPVLGTDLMHLMGAVWWPFVRLASFFWAMPVMDNPAVPARSRILLAFFLAFALSSQLPTMPEVDPFSLTMVAFTFEQVVFGLCMALAFRMLFEVFVQAGLVLSMQMGLSMAMVMDPASGDQVSILGNLLWLMMVLLFFAFNGHLLGLQMMVDSFQLWPVGHSLEVLNFDALLTMFGWIFASSLLVALPAVIAMLLVNMTFGIASRSAPSLNLFSFGFPVTLMLGFVIVYLTFAQAGSLFSQLLFDTLDTMRRFMVGD</sequence>
<evidence type="ECO:0000256" key="2">
    <source>
        <dbReference type="ARBA" id="ARBA00009772"/>
    </source>
</evidence>
<keyword evidence="11" id="KW-0969">Cilium</keyword>
<dbReference type="InterPro" id="IPR002010">
    <property type="entry name" value="T3SS_IM_R"/>
</dbReference>
<feature type="transmembrane region" description="Helical" evidence="10">
    <location>
        <begin position="175"/>
        <end position="202"/>
    </location>
</feature>
<dbReference type="PRINTS" id="PR00953">
    <property type="entry name" value="TYPE3IMRPROT"/>
</dbReference>
<proteinExistence type="inferred from homology"/>
<comment type="function">
    <text evidence="1 10">Role in flagellar biosynthesis.</text>
</comment>
<evidence type="ECO:0000256" key="10">
    <source>
        <dbReference type="RuleBase" id="RU362071"/>
    </source>
</evidence>
<dbReference type="InterPro" id="IPR006303">
    <property type="entry name" value="FliR"/>
</dbReference>
<keyword evidence="6 10" id="KW-1133">Transmembrane helix</keyword>
<evidence type="ECO:0000256" key="1">
    <source>
        <dbReference type="ARBA" id="ARBA00002578"/>
    </source>
</evidence>
<reference evidence="11 12" key="1">
    <citation type="submission" date="2022-02" db="EMBL/GenBank/DDBJ databases">
        <authorList>
            <person name="Zhuang L."/>
        </authorList>
    </citation>
    <scope>NUCLEOTIDE SEQUENCE [LARGE SCALE GENOMIC DNA]</scope>
    <source>
        <strain evidence="11 12">C32</strain>
    </source>
</reference>
<evidence type="ECO:0000256" key="9">
    <source>
        <dbReference type="NCBIfam" id="TIGR01400"/>
    </source>
</evidence>
<keyword evidence="11" id="KW-0966">Cell projection</keyword>
<dbReference type="Proteomes" id="UP001201549">
    <property type="component" value="Unassembled WGS sequence"/>
</dbReference>
<dbReference type="PANTHER" id="PTHR30065">
    <property type="entry name" value="FLAGELLAR BIOSYNTHETIC PROTEIN FLIR"/>
    <property type="match status" value="1"/>
</dbReference>
<keyword evidence="7 10" id="KW-0472">Membrane</keyword>
<feature type="transmembrane region" description="Helical" evidence="10">
    <location>
        <begin position="128"/>
        <end position="155"/>
    </location>
</feature>
<evidence type="ECO:0000256" key="5">
    <source>
        <dbReference type="ARBA" id="ARBA00022692"/>
    </source>
</evidence>
<dbReference type="Pfam" id="PF01311">
    <property type="entry name" value="Bac_export_1"/>
    <property type="match status" value="1"/>
</dbReference>
<feature type="transmembrane region" description="Helical" evidence="10">
    <location>
        <begin position="45"/>
        <end position="62"/>
    </location>
</feature>
<evidence type="ECO:0000256" key="8">
    <source>
        <dbReference type="ARBA" id="ARBA00023143"/>
    </source>
</evidence>
<dbReference type="RefSeq" id="WP_238894778.1">
    <property type="nucleotide sequence ID" value="NZ_JAKOGG010000002.1"/>
</dbReference>
<protein>
    <recommendedName>
        <fullName evidence="3 9">Flagellar biosynthetic protein FliR</fullName>
    </recommendedName>
</protein>
<keyword evidence="4 10" id="KW-1003">Cell membrane</keyword>
<reference evidence="12" key="2">
    <citation type="submission" date="2023-07" db="EMBL/GenBank/DDBJ databases">
        <title>Shewanella mangrovi sp. nov., an acetaldehyde- degrading bacterium isolated from mangrove sediment.</title>
        <authorList>
            <person name="Liu Y."/>
        </authorList>
    </citation>
    <scope>NUCLEOTIDE SEQUENCE [LARGE SCALE GENOMIC DNA]</scope>
    <source>
        <strain evidence="12">C32</strain>
    </source>
</reference>
<keyword evidence="12" id="KW-1185">Reference proteome</keyword>
<evidence type="ECO:0000256" key="6">
    <source>
        <dbReference type="ARBA" id="ARBA00022989"/>
    </source>
</evidence>
<keyword evidence="8 10" id="KW-0975">Bacterial flagellum</keyword>
<feature type="transmembrane region" description="Helical" evidence="10">
    <location>
        <begin position="12"/>
        <end position="33"/>
    </location>
</feature>
<gene>
    <name evidence="11" type="primary">fliR</name>
    <name evidence="11" type="ORF">L9G74_02865</name>
</gene>
<dbReference type="PANTHER" id="PTHR30065:SF8">
    <property type="entry name" value="FLAGELLAR BIOSYNTHETIC PROTEIN FLIR"/>
    <property type="match status" value="1"/>
</dbReference>
<name>A0ABT2FGK6_9GAMM</name>
<comment type="similarity">
    <text evidence="2 10">Belongs to the FliR/MopE/SpaR family.</text>
</comment>
<evidence type="ECO:0000256" key="4">
    <source>
        <dbReference type="ARBA" id="ARBA00022475"/>
    </source>
</evidence>
<keyword evidence="5 10" id="KW-0812">Transmembrane</keyword>
<comment type="subcellular location">
    <subcellularLocation>
        <location evidence="10">Cell membrane</location>
        <topology evidence="10">Multi-pass membrane protein</topology>
    </subcellularLocation>
    <subcellularLocation>
        <location evidence="10">Bacterial flagellum basal body</location>
    </subcellularLocation>
</comment>
<evidence type="ECO:0000256" key="3">
    <source>
        <dbReference type="ARBA" id="ARBA00021717"/>
    </source>
</evidence>
<dbReference type="EMBL" id="JAKOGG010000002">
    <property type="protein sequence ID" value="MCS4555371.1"/>
    <property type="molecule type" value="Genomic_DNA"/>
</dbReference>